<sequence length="381" mass="42692">MSGILRSKVTWCSGYLSLRSSSSKNRSVLSQILSRAVKFFPNLQSVALLPSSYYTEIFKGVLEVLSEHSKLRELSLDGSSINDGNLAALMKIGGLRALTIRDPPPAVVELFSEGWLERSSGSITKLHLEGICTAIPSHVLCAQLANLKHVHTLSLGYTGAQSDLYLFPTLEHMPTLRSLSLQYDEESYGIPETHYQLHLESLTVRYFGPQTRADSDNLCDWILAIISSSPLEELHLIDDNGEAINFDTGGEVKFHRLVQHLTMRHALTLKVLQIPNGYLDADTVRNLYAKCIRLEELAFATSWTVLLSVAPSTYHLHVLSVNLRVVDEVNDLPSLSSSEAAEIMKRMPSLRSLVVNQSKWKGWWIRMNDSDRFVRIAQRIC</sequence>
<dbReference type="AlphaFoldDB" id="A0A0W0ETT0"/>
<evidence type="ECO:0000313" key="2">
    <source>
        <dbReference type="Proteomes" id="UP000054988"/>
    </source>
</evidence>
<dbReference type="EMBL" id="LATX01002556">
    <property type="protein sequence ID" value="KTB27346.1"/>
    <property type="molecule type" value="Genomic_DNA"/>
</dbReference>
<gene>
    <name evidence="1" type="ORF">WG66_20048</name>
</gene>
<dbReference type="InterPro" id="IPR032675">
    <property type="entry name" value="LRR_dom_sf"/>
</dbReference>
<dbReference type="Proteomes" id="UP000054988">
    <property type="component" value="Unassembled WGS sequence"/>
</dbReference>
<evidence type="ECO:0000313" key="1">
    <source>
        <dbReference type="EMBL" id="KTB27346.1"/>
    </source>
</evidence>
<dbReference type="Gene3D" id="3.80.10.10">
    <property type="entry name" value="Ribonuclease Inhibitor"/>
    <property type="match status" value="1"/>
</dbReference>
<evidence type="ECO:0008006" key="3">
    <source>
        <dbReference type="Google" id="ProtNLM"/>
    </source>
</evidence>
<dbReference type="SUPFAM" id="SSF52047">
    <property type="entry name" value="RNI-like"/>
    <property type="match status" value="1"/>
</dbReference>
<dbReference type="eggNOG" id="ENOG502SNQU">
    <property type="taxonomic scope" value="Eukaryota"/>
</dbReference>
<name>A0A0W0ETT0_MONRR</name>
<comment type="caution">
    <text evidence="1">The sequence shown here is derived from an EMBL/GenBank/DDBJ whole genome shotgun (WGS) entry which is preliminary data.</text>
</comment>
<reference evidence="1 2" key="1">
    <citation type="submission" date="2015-12" db="EMBL/GenBank/DDBJ databases">
        <title>Draft genome sequence of Moniliophthora roreri, the causal agent of frosty pod rot of cacao.</title>
        <authorList>
            <person name="Aime M.C."/>
            <person name="Diaz-Valderrama J.R."/>
            <person name="Kijpornyongpan T."/>
            <person name="Phillips-Mora W."/>
        </authorList>
    </citation>
    <scope>NUCLEOTIDE SEQUENCE [LARGE SCALE GENOMIC DNA]</scope>
    <source>
        <strain evidence="1 2">MCA 2952</strain>
    </source>
</reference>
<proteinExistence type="predicted"/>
<accession>A0A0W0ETT0</accession>
<protein>
    <recommendedName>
        <fullName evidence="3">F-box domain-containing protein</fullName>
    </recommendedName>
</protein>
<organism evidence="1 2">
    <name type="scientific">Moniliophthora roreri</name>
    <name type="common">Frosty pod rot fungus</name>
    <name type="synonym">Monilia roreri</name>
    <dbReference type="NCBI Taxonomy" id="221103"/>
    <lineage>
        <taxon>Eukaryota</taxon>
        <taxon>Fungi</taxon>
        <taxon>Dikarya</taxon>
        <taxon>Basidiomycota</taxon>
        <taxon>Agaricomycotina</taxon>
        <taxon>Agaricomycetes</taxon>
        <taxon>Agaricomycetidae</taxon>
        <taxon>Agaricales</taxon>
        <taxon>Marasmiineae</taxon>
        <taxon>Marasmiaceae</taxon>
        <taxon>Moniliophthora</taxon>
    </lineage>
</organism>